<keyword evidence="2" id="KW-0547">Nucleotide-binding</keyword>
<dbReference type="SMART" id="SM00490">
    <property type="entry name" value="HELICc"/>
    <property type="match status" value="1"/>
</dbReference>
<dbReference type="PROSITE" id="PS51194">
    <property type="entry name" value="HELICASE_CTER"/>
    <property type="match status" value="1"/>
</dbReference>
<evidence type="ECO:0000256" key="2">
    <source>
        <dbReference type="ARBA" id="ARBA00022741"/>
    </source>
</evidence>
<dbReference type="Pfam" id="PF21010">
    <property type="entry name" value="HA2_C"/>
    <property type="match status" value="1"/>
</dbReference>
<keyword evidence="11" id="KW-1185">Reference proteome</keyword>
<feature type="domain" description="Helicase ATP-binding" evidence="8">
    <location>
        <begin position="51"/>
        <end position="227"/>
    </location>
</feature>
<dbReference type="GO" id="GO:0003724">
    <property type="term" value="F:RNA helicase activity"/>
    <property type="evidence" value="ECO:0007669"/>
    <property type="project" value="UniProtKB-EC"/>
</dbReference>
<dbReference type="Pfam" id="PF00270">
    <property type="entry name" value="DEAD"/>
    <property type="match status" value="1"/>
</dbReference>
<dbReference type="InterPro" id="IPR011545">
    <property type="entry name" value="DEAD/DEAH_box_helicase_dom"/>
</dbReference>
<dbReference type="Pfam" id="PF04408">
    <property type="entry name" value="WHD_HA2"/>
    <property type="match status" value="1"/>
</dbReference>
<dbReference type="OrthoDB" id="10253254at2759"/>
<organism evidence="11">
    <name type="scientific">Grosmannia clavigera (strain kw1407 / UAMH 11150)</name>
    <name type="common">Blue stain fungus</name>
    <name type="synonym">Graphiocladiella clavigera</name>
    <dbReference type="NCBI Taxonomy" id="655863"/>
    <lineage>
        <taxon>Eukaryota</taxon>
        <taxon>Fungi</taxon>
        <taxon>Dikarya</taxon>
        <taxon>Ascomycota</taxon>
        <taxon>Pezizomycotina</taxon>
        <taxon>Sordariomycetes</taxon>
        <taxon>Sordariomycetidae</taxon>
        <taxon>Ophiostomatales</taxon>
        <taxon>Ophiostomataceae</taxon>
        <taxon>Leptographium</taxon>
    </lineage>
</organism>
<dbReference type="GO" id="GO:0005524">
    <property type="term" value="F:ATP binding"/>
    <property type="evidence" value="ECO:0007669"/>
    <property type="project" value="UniProtKB-KW"/>
</dbReference>
<sequence>MAKRKATSTAEGQAKKARAAKAETDRGLTGNSAFFRSREALPVTAYRAEIRQALRDHDVLIVSGETGSGKSTQLPQFLYDEPWCSGFIAVTQPRRIAATTLAFRVADEMNTPLPQGWLSKSATGLVGYSVRFDFKIPRGTRIKYMTEGMLLQEMLGDKTLERYSAIVIDEVHERSLNADLLLGFLRQLHTSGLQRKGGKLKVVIMSATAQVEKFRDFFLGGGDSESKPLDISATEAQEPSSQPTSPPSPPSPSPPRVCILAIPGRQFPVKIIHTRQPVPKLDAAVVDKVIQINTEEPLPGDVLVFLSGQDEIENIANLIAERAATLASDVPQIEVHQLFGQMSLEDQAKTIQPASKRFTRKVILATNVAETSITVPGVRLVIDNGKHKQKRFDARLGMDTLMVDPIARSSAIQRAGRAGREAPGKCYRLYTEETYAGLDETELPEVLRIDMLDAALTLASHDIPEWWDFPLMDMPDSTAMEAAVMMLYSLGAIDDRGAITKDGRVVARLPVSAPYGRVLLAAAENDCLLEAIDIIACLTAGDNIFLRLQTEDDFEEVEQFREELCRREGDLLTYLTTLRQFATIKKAQKAKSWCEQRRIHRRNLNQAIRIRLQMRRLLVQLKLLDADAGKDLDSQEFVPLSSEKTDALLNCFLLGFASKSALLAPDLSYVSTVGKHVMHIHPSSVLHGQKGHGIMYMQNVFTQKNYVKHVSRVDPEWIISAVQKTLKRP</sequence>
<keyword evidence="5" id="KW-0067">ATP-binding</keyword>
<dbReference type="PROSITE" id="PS51192">
    <property type="entry name" value="HELICASE_ATP_BIND_1"/>
    <property type="match status" value="1"/>
</dbReference>
<evidence type="ECO:0000256" key="3">
    <source>
        <dbReference type="ARBA" id="ARBA00022801"/>
    </source>
</evidence>
<dbReference type="InterPro" id="IPR007502">
    <property type="entry name" value="Helicase-assoc_dom"/>
</dbReference>
<dbReference type="PANTHER" id="PTHR18934">
    <property type="entry name" value="ATP-DEPENDENT RNA HELICASE"/>
    <property type="match status" value="1"/>
</dbReference>
<dbReference type="EMBL" id="GL629765">
    <property type="protein sequence ID" value="EFX03896.1"/>
    <property type="molecule type" value="Genomic_DNA"/>
</dbReference>
<reference evidence="10 11" key="1">
    <citation type="journal article" date="2011" name="Proc. Natl. Acad. Sci. U.S.A.">
        <title>Genome and transcriptome analyses of the mountain pine beetle-fungal symbiont Grosmannia clavigera, a lodgepole pine pathogen.</title>
        <authorList>
            <person name="DiGuistini S."/>
            <person name="Wang Y."/>
            <person name="Liao N.Y."/>
            <person name="Taylor G."/>
            <person name="Tanguay P."/>
            <person name="Feau N."/>
            <person name="Henrissat B."/>
            <person name="Chan S.K."/>
            <person name="Hesse-Orce U."/>
            <person name="Alamouti S.M."/>
            <person name="Tsui C.K.M."/>
            <person name="Docking R.T."/>
            <person name="Levasseur A."/>
            <person name="Haridas S."/>
            <person name="Robertson G."/>
            <person name="Birol I."/>
            <person name="Holt R.A."/>
            <person name="Marra M.A."/>
            <person name="Hamelin R.C."/>
            <person name="Hirst M."/>
            <person name="Jones S.J.M."/>
            <person name="Bohlmann J."/>
            <person name="Breuil C."/>
        </authorList>
    </citation>
    <scope>NUCLEOTIDE SEQUENCE [LARGE SCALE GENOMIC DNA]</scope>
    <source>
        <strain evidence="11">kw1407 / UAMH 11150</strain>
    </source>
</reference>
<evidence type="ECO:0000256" key="7">
    <source>
        <dbReference type="SAM" id="MobiDB-lite"/>
    </source>
</evidence>
<dbReference type="InterPro" id="IPR001650">
    <property type="entry name" value="Helicase_C-like"/>
</dbReference>
<dbReference type="EC" id="3.6.4.13" evidence="1"/>
<dbReference type="GO" id="GO:0045943">
    <property type="term" value="P:positive regulation of transcription by RNA polymerase I"/>
    <property type="evidence" value="ECO:0007669"/>
    <property type="project" value="TreeGrafter"/>
</dbReference>
<evidence type="ECO:0000256" key="6">
    <source>
        <dbReference type="ARBA" id="ARBA00047984"/>
    </source>
</evidence>
<dbReference type="Pfam" id="PF00271">
    <property type="entry name" value="Helicase_C"/>
    <property type="match status" value="1"/>
</dbReference>
<evidence type="ECO:0000256" key="4">
    <source>
        <dbReference type="ARBA" id="ARBA00022806"/>
    </source>
</evidence>
<dbReference type="HOGENOM" id="CLU_001832_5_11_1"/>
<dbReference type="GO" id="GO:0003725">
    <property type="term" value="F:double-stranded RNA binding"/>
    <property type="evidence" value="ECO:0007669"/>
    <property type="project" value="TreeGrafter"/>
</dbReference>
<dbReference type="GO" id="GO:0016787">
    <property type="term" value="F:hydrolase activity"/>
    <property type="evidence" value="ECO:0007669"/>
    <property type="project" value="UniProtKB-KW"/>
</dbReference>
<evidence type="ECO:0000256" key="5">
    <source>
        <dbReference type="ARBA" id="ARBA00022840"/>
    </source>
</evidence>
<proteinExistence type="predicted"/>
<dbReference type="CDD" id="cd17917">
    <property type="entry name" value="DEXHc_RHA-like"/>
    <property type="match status" value="1"/>
</dbReference>
<dbReference type="Gene3D" id="1.20.120.1080">
    <property type="match status" value="1"/>
</dbReference>
<dbReference type="STRING" id="655863.F0XE86"/>
<dbReference type="AlphaFoldDB" id="F0XE86"/>
<dbReference type="RefSeq" id="XP_014173378.1">
    <property type="nucleotide sequence ID" value="XM_014317903.1"/>
</dbReference>
<feature type="domain" description="Helicase C-terminal" evidence="9">
    <location>
        <begin position="284"/>
        <end position="464"/>
    </location>
</feature>
<dbReference type="GO" id="GO:0042802">
    <property type="term" value="F:identical protein binding"/>
    <property type="evidence" value="ECO:0007669"/>
    <property type="project" value="EnsemblFungi"/>
</dbReference>
<dbReference type="InterPro" id="IPR002464">
    <property type="entry name" value="DNA/RNA_helicase_DEAH_CS"/>
</dbReference>
<dbReference type="GeneID" id="25981873"/>
<dbReference type="InterPro" id="IPR011709">
    <property type="entry name" value="DEAD-box_helicase_OB_fold"/>
</dbReference>
<dbReference type="InterPro" id="IPR027417">
    <property type="entry name" value="P-loop_NTPase"/>
</dbReference>
<evidence type="ECO:0000313" key="11">
    <source>
        <dbReference type="Proteomes" id="UP000007796"/>
    </source>
</evidence>
<dbReference type="Pfam" id="PF07717">
    <property type="entry name" value="OB_NTP_bind"/>
    <property type="match status" value="1"/>
</dbReference>
<accession>F0XE86</accession>
<dbReference type="GO" id="GO:0000462">
    <property type="term" value="P:maturation of SSU-rRNA from tricistronic rRNA transcript (SSU-rRNA, 5.8S rRNA, LSU-rRNA)"/>
    <property type="evidence" value="ECO:0007669"/>
    <property type="project" value="EnsemblFungi"/>
</dbReference>
<feature type="region of interest" description="Disordered" evidence="7">
    <location>
        <begin position="1"/>
        <end position="25"/>
    </location>
</feature>
<comment type="catalytic activity">
    <reaction evidence="6">
        <text>ATP + H2O = ADP + phosphate + H(+)</text>
        <dbReference type="Rhea" id="RHEA:13065"/>
        <dbReference type="ChEBI" id="CHEBI:15377"/>
        <dbReference type="ChEBI" id="CHEBI:15378"/>
        <dbReference type="ChEBI" id="CHEBI:30616"/>
        <dbReference type="ChEBI" id="CHEBI:43474"/>
        <dbReference type="ChEBI" id="CHEBI:456216"/>
        <dbReference type="EC" id="3.6.4.13"/>
    </reaction>
</comment>
<keyword evidence="3" id="KW-0378">Hydrolase</keyword>
<dbReference type="Proteomes" id="UP000007796">
    <property type="component" value="Unassembled WGS sequence"/>
</dbReference>
<feature type="compositionally biased region" description="Pro residues" evidence="7">
    <location>
        <begin position="244"/>
        <end position="255"/>
    </location>
</feature>
<evidence type="ECO:0000313" key="10">
    <source>
        <dbReference type="EMBL" id="EFX03896.1"/>
    </source>
</evidence>
<dbReference type="CDD" id="cd18791">
    <property type="entry name" value="SF2_C_RHA"/>
    <property type="match status" value="1"/>
</dbReference>
<protein>
    <recommendedName>
        <fullName evidence="1">RNA helicase</fullName>
        <ecNumber evidence="1">3.6.4.13</ecNumber>
    </recommendedName>
</protein>
<dbReference type="Gene3D" id="3.40.50.300">
    <property type="entry name" value="P-loop containing nucleotide triphosphate hydrolases"/>
    <property type="match status" value="2"/>
</dbReference>
<dbReference type="SMART" id="SM00487">
    <property type="entry name" value="DEXDc"/>
    <property type="match status" value="1"/>
</dbReference>
<feature type="region of interest" description="Disordered" evidence="7">
    <location>
        <begin position="228"/>
        <end position="256"/>
    </location>
</feature>
<dbReference type="GO" id="GO:0032040">
    <property type="term" value="C:small-subunit processome"/>
    <property type="evidence" value="ECO:0007669"/>
    <property type="project" value="EnsemblFungi"/>
</dbReference>
<evidence type="ECO:0000259" key="9">
    <source>
        <dbReference type="PROSITE" id="PS51194"/>
    </source>
</evidence>
<dbReference type="SUPFAM" id="SSF52540">
    <property type="entry name" value="P-loop containing nucleoside triphosphate hydrolases"/>
    <property type="match status" value="1"/>
</dbReference>
<evidence type="ECO:0000256" key="1">
    <source>
        <dbReference type="ARBA" id="ARBA00012552"/>
    </source>
</evidence>
<dbReference type="PANTHER" id="PTHR18934:SF118">
    <property type="entry name" value="ATP-DEPENDENT RNA HELICASE DHX33"/>
    <property type="match status" value="1"/>
</dbReference>
<dbReference type="eggNOG" id="KOG0922">
    <property type="taxonomic scope" value="Eukaryota"/>
</dbReference>
<keyword evidence="4 10" id="KW-0347">Helicase</keyword>
<dbReference type="InterPro" id="IPR014001">
    <property type="entry name" value="Helicase_ATP-bd"/>
</dbReference>
<dbReference type="InParanoid" id="F0XE86"/>
<dbReference type="SMART" id="SM00847">
    <property type="entry name" value="HA2"/>
    <property type="match status" value="1"/>
</dbReference>
<dbReference type="PROSITE" id="PS00690">
    <property type="entry name" value="DEAH_ATP_HELICASE"/>
    <property type="match status" value="1"/>
</dbReference>
<evidence type="ECO:0000259" key="8">
    <source>
        <dbReference type="PROSITE" id="PS51192"/>
    </source>
</evidence>
<gene>
    <name evidence="10" type="ORF">CMQ_824</name>
</gene>
<dbReference type="InterPro" id="IPR048333">
    <property type="entry name" value="HA2_WH"/>
</dbReference>
<name>F0XE86_GROCL</name>